<dbReference type="SUPFAM" id="SSF49879">
    <property type="entry name" value="SMAD/FHA domain"/>
    <property type="match status" value="1"/>
</dbReference>
<proteinExistence type="predicted"/>
<dbReference type="Proteomes" id="UP001363151">
    <property type="component" value="Unassembled WGS sequence"/>
</dbReference>
<dbReference type="InterPro" id="IPR011993">
    <property type="entry name" value="PH-like_dom_sf"/>
</dbReference>
<dbReference type="InterPro" id="IPR050923">
    <property type="entry name" value="Cell_Proc_Reg/RNA_Proc"/>
</dbReference>
<dbReference type="Pfam" id="PF00169">
    <property type="entry name" value="PH"/>
    <property type="match status" value="1"/>
</dbReference>
<dbReference type="PROSITE" id="PS50006">
    <property type="entry name" value="FHA_DOMAIN"/>
    <property type="match status" value="1"/>
</dbReference>
<reference evidence="4 5" key="1">
    <citation type="submission" date="2024-03" db="EMBL/GenBank/DDBJ databases">
        <title>Aureococcus anophagefferens CCMP1851 and Kratosvirus quantuckense: Draft genome of a second virus-susceptible host strain in the model system.</title>
        <authorList>
            <person name="Chase E."/>
            <person name="Truchon A.R."/>
            <person name="Schepens W."/>
            <person name="Wilhelm S.W."/>
        </authorList>
    </citation>
    <scope>NUCLEOTIDE SEQUENCE [LARGE SCALE GENOMIC DNA]</scope>
    <source>
        <strain evidence="4 5">CCMP1851</strain>
    </source>
</reference>
<dbReference type="SMART" id="SM00233">
    <property type="entry name" value="PH"/>
    <property type="match status" value="2"/>
</dbReference>
<feature type="domain" description="FHA" evidence="3">
    <location>
        <begin position="625"/>
        <end position="676"/>
    </location>
</feature>
<dbReference type="Gene3D" id="2.60.200.20">
    <property type="match status" value="1"/>
</dbReference>
<evidence type="ECO:0000313" key="5">
    <source>
        <dbReference type="Proteomes" id="UP001363151"/>
    </source>
</evidence>
<feature type="domain" description="PH" evidence="2">
    <location>
        <begin position="124"/>
        <end position="229"/>
    </location>
</feature>
<sequence>MGGGAGKHAKEPAQDVGDDEVFSPIVPEEKREDQGQGMSAHQSEKLKRKSMQINEAYAKADQKEMSIHVASLRACPAAKVPAPQVKKARRPASAPTCYVPREPRRAPAMSENPTARAQEGYSAPVKHEGWLSWATPSGQIKRYYQLVGCYLIRFKDEKSAKGTAIFPTYVHGVESIVEGAQEVSKEFIADMENRGSSFYLYTPTRTMTLYAGNIKEQKAWIAAVNDALKEAYTADEIAKKEASQAAMRPLLLDQAQIQFKRMNVILSNLRAAGFVAEQEKIKSKKKGYLEFQRVEYEDEQFYADLLTDEKPEEAQFSKMYCVLRSDQTIVYGATEHEAKSDPEGIISLNHLHVVLDTETIEKTGKMIFSLVTPLRTFVMKAAHQVALEEWLRAIIKVTAKLDDQGNTLAALNELSAIESVTDIDLHMVLDDDAGIEAYEHYIEEAAADKPGIQTIFNCWKLAKEYKDAHEYEDDGPGHQDHMKKLEQQMISKYLGGDGLPEDVSKEPQEDFKKAVSDGQPPPMGALRAVCLTKLMEKTYEGFKETPAYKAYVDEAKGGGSAEPIPQDAQRLLIYTPNDPSALKKRLQKMTHAKTKLKSVGKKDDGEKIYEAWTFLKSKEGKDKSTTIGRDHKQDVAVDDDKKVSREHARIDCTGDGKVIFMDLGSSHGSKVNGKSVAGRVSLAVGDVIKVGKTKILFTIIPAGAEDPIR</sequence>
<evidence type="ECO:0000256" key="1">
    <source>
        <dbReference type="SAM" id="MobiDB-lite"/>
    </source>
</evidence>
<dbReference type="EMBL" id="JBBJCI010000423">
    <property type="protein sequence ID" value="KAK7230784.1"/>
    <property type="molecule type" value="Genomic_DNA"/>
</dbReference>
<evidence type="ECO:0000259" key="3">
    <source>
        <dbReference type="PROSITE" id="PS50006"/>
    </source>
</evidence>
<name>A0ABR1FH81_AURAN</name>
<evidence type="ECO:0000313" key="4">
    <source>
        <dbReference type="EMBL" id="KAK7230784.1"/>
    </source>
</evidence>
<feature type="region of interest" description="Disordered" evidence="1">
    <location>
        <begin position="86"/>
        <end position="114"/>
    </location>
</feature>
<organism evidence="4 5">
    <name type="scientific">Aureococcus anophagefferens</name>
    <name type="common">Harmful bloom alga</name>
    <dbReference type="NCBI Taxonomy" id="44056"/>
    <lineage>
        <taxon>Eukaryota</taxon>
        <taxon>Sar</taxon>
        <taxon>Stramenopiles</taxon>
        <taxon>Ochrophyta</taxon>
        <taxon>Pelagophyceae</taxon>
        <taxon>Pelagomonadales</taxon>
        <taxon>Pelagomonadaceae</taxon>
        <taxon>Aureococcus</taxon>
    </lineage>
</organism>
<dbReference type="CDD" id="cd00060">
    <property type="entry name" value="FHA"/>
    <property type="match status" value="1"/>
</dbReference>
<dbReference type="InterPro" id="IPR001849">
    <property type="entry name" value="PH_domain"/>
</dbReference>
<accession>A0ABR1FH81</accession>
<keyword evidence="5" id="KW-1185">Reference proteome</keyword>
<dbReference type="SUPFAM" id="SSF50729">
    <property type="entry name" value="PH domain-like"/>
    <property type="match status" value="2"/>
</dbReference>
<feature type="compositionally biased region" description="Basic and acidic residues" evidence="1">
    <location>
        <begin position="502"/>
        <end position="515"/>
    </location>
</feature>
<evidence type="ECO:0008006" key="6">
    <source>
        <dbReference type="Google" id="ProtNLM"/>
    </source>
</evidence>
<evidence type="ECO:0000259" key="2">
    <source>
        <dbReference type="PROSITE" id="PS50003"/>
    </source>
</evidence>
<dbReference type="PROSITE" id="PS50003">
    <property type="entry name" value="PH_DOMAIN"/>
    <property type="match status" value="2"/>
</dbReference>
<dbReference type="Gene3D" id="2.30.29.30">
    <property type="entry name" value="Pleckstrin-homology domain (PH domain)/Phosphotyrosine-binding domain (PTB)"/>
    <property type="match status" value="2"/>
</dbReference>
<dbReference type="InterPro" id="IPR000253">
    <property type="entry name" value="FHA_dom"/>
</dbReference>
<dbReference type="InterPro" id="IPR008984">
    <property type="entry name" value="SMAD_FHA_dom_sf"/>
</dbReference>
<dbReference type="PANTHER" id="PTHR23308">
    <property type="entry name" value="NUCLEAR INHIBITOR OF PROTEIN PHOSPHATASE-1"/>
    <property type="match status" value="1"/>
</dbReference>
<dbReference type="Pfam" id="PF00498">
    <property type="entry name" value="FHA"/>
    <property type="match status" value="1"/>
</dbReference>
<feature type="region of interest" description="Disordered" evidence="1">
    <location>
        <begin position="496"/>
        <end position="519"/>
    </location>
</feature>
<feature type="domain" description="PH" evidence="2">
    <location>
        <begin position="282"/>
        <end position="399"/>
    </location>
</feature>
<dbReference type="CDD" id="cd00821">
    <property type="entry name" value="PH"/>
    <property type="match status" value="1"/>
</dbReference>
<dbReference type="SMART" id="SM00240">
    <property type="entry name" value="FHA"/>
    <property type="match status" value="1"/>
</dbReference>
<comment type="caution">
    <text evidence="4">The sequence shown here is derived from an EMBL/GenBank/DDBJ whole genome shotgun (WGS) entry which is preliminary data.</text>
</comment>
<gene>
    <name evidence="4" type="ORF">SO694_00075059</name>
</gene>
<feature type="region of interest" description="Disordered" evidence="1">
    <location>
        <begin position="1"/>
        <end position="49"/>
    </location>
</feature>
<protein>
    <recommendedName>
        <fullName evidence="6">FHA domain-containing protein</fullName>
    </recommendedName>
</protein>